<dbReference type="InterPro" id="IPR009061">
    <property type="entry name" value="DNA-bd_dom_put_sf"/>
</dbReference>
<dbReference type="Pfam" id="PF13411">
    <property type="entry name" value="MerR_1"/>
    <property type="match status" value="1"/>
</dbReference>
<reference evidence="12 13" key="1">
    <citation type="journal article" date="2003" name="Mol. Microbiol.">
        <title>Genome-based analysis of virulence genes in a non-biofilm-forming Staphylococcus epidermidis strain (ATCC 12228).</title>
        <authorList>
            <person name="Zhang Y.Q."/>
            <person name="Ren S.X."/>
            <person name="Li H.L."/>
            <person name="Wang Y.X."/>
            <person name="Fu G."/>
            <person name="Yang J."/>
            <person name="Qin Z.Q."/>
            <person name="Miao Y.G."/>
            <person name="Wang W.Y."/>
            <person name="Chen R.S."/>
            <person name="Shen Y."/>
            <person name="Chen Z."/>
            <person name="Yuan Z.H."/>
            <person name="Zhao G.P."/>
            <person name="Qu D."/>
            <person name="Danchin A."/>
            <person name="Wen Y.M."/>
        </authorList>
    </citation>
    <scope>NUCLEOTIDE SEQUENCE [LARGE SCALE GENOMIC DNA]</scope>
    <source>
        <strain evidence="13">ATCC 12228 / FDA PCI 1200</strain>
    </source>
</reference>
<dbReference type="PANTHER" id="PTHR30204">
    <property type="entry name" value="REDOX-CYCLING DRUG-SENSING TRANSCRIPTIONAL ACTIVATOR SOXR"/>
    <property type="match status" value="1"/>
</dbReference>
<dbReference type="Gene3D" id="1.10.1660.10">
    <property type="match status" value="1"/>
</dbReference>
<name>A0A0H2VEJ4_STAES</name>
<dbReference type="HOGENOM" id="CLU_060077_2_0_9"/>
<gene>
    <name evidence="12" type="ordered locus">SE_0081</name>
</gene>
<sequence>MEMKISELAKACDVNKETVRYYERKGLIAGPPRNESGYRIYSEETADRVRFIKRMKELDFSLKEIHLLFGVVDQDGERCKDMYAFTVQKTKEIERKVQDLLRIQRLLEELKEKCPDEKAIYTCPIIETLMGGPDK</sequence>
<evidence type="ECO:0000313" key="12">
    <source>
        <dbReference type="EMBL" id="AAO03678.1"/>
    </source>
</evidence>
<dbReference type="PROSITE" id="PS00552">
    <property type="entry name" value="HTH_MERR_1"/>
    <property type="match status" value="1"/>
</dbReference>
<keyword evidence="4" id="KW-0479">Metal-binding</keyword>
<dbReference type="GO" id="GO:0046689">
    <property type="term" value="P:response to mercury ion"/>
    <property type="evidence" value="ECO:0007669"/>
    <property type="project" value="UniProtKB-KW"/>
</dbReference>
<dbReference type="InterPro" id="IPR011794">
    <property type="entry name" value="MerR"/>
</dbReference>
<keyword evidence="8" id="KW-0010">Activator</keyword>
<dbReference type="NCBIfam" id="TIGR02051">
    <property type="entry name" value="MerR"/>
    <property type="match status" value="1"/>
</dbReference>
<dbReference type="PROSITE" id="PS50937">
    <property type="entry name" value="HTH_MERR_2"/>
    <property type="match status" value="1"/>
</dbReference>
<evidence type="ECO:0000256" key="10">
    <source>
        <dbReference type="ARBA" id="ARBA00024874"/>
    </source>
</evidence>
<keyword evidence="5" id="KW-0476">Mercury</keyword>
<organism evidence="12 13">
    <name type="scientific">Staphylococcus epidermidis (strain ATCC 12228 / FDA PCI 1200)</name>
    <dbReference type="NCBI Taxonomy" id="176280"/>
    <lineage>
        <taxon>Bacteria</taxon>
        <taxon>Bacillati</taxon>
        <taxon>Bacillota</taxon>
        <taxon>Bacilli</taxon>
        <taxon>Bacillales</taxon>
        <taxon>Staphylococcaceae</taxon>
        <taxon>Staphylococcus</taxon>
    </lineage>
</organism>
<dbReference type="SMART" id="SM00422">
    <property type="entry name" value="HTH_MERR"/>
    <property type="match status" value="1"/>
</dbReference>
<evidence type="ECO:0000313" key="13">
    <source>
        <dbReference type="Proteomes" id="UP000001411"/>
    </source>
</evidence>
<dbReference type="eggNOG" id="COG0789">
    <property type="taxonomic scope" value="Bacteria"/>
</dbReference>
<keyword evidence="3" id="KW-0678">Repressor</keyword>
<dbReference type="GO" id="GO:0045340">
    <property type="term" value="F:mercury ion binding"/>
    <property type="evidence" value="ECO:0007669"/>
    <property type="project" value="InterPro"/>
</dbReference>
<evidence type="ECO:0000256" key="9">
    <source>
        <dbReference type="ARBA" id="ARBA00023163"/>
    </source>
</evidence>
<evidence type="ECO:0000256" key="4">
    <source>
        <dbReference type="ARBA" id="ARBA00022723"/>
    </source>
</evidence>
<evidence type="ECO:0000256" key="8">
    <source>
        <dbReference type="ARBA" id="ARBA00023159"/>
    </source>
</evidence>
<dbReference type="AlphaFoldDB" id="A0A0H2VEJ4"/>
<keyword evidence="7" id="KW-0238">DNA-binding</keyword>
<evidence type="ECO:0000256" key="6">
    <source>
        <dbReference type="ARBA" id="ARBA00023015"/>
    </source>
</evidence>
<feature type="domain" description="HTH merR-type" evidence="11">
    <location>
        <begin position="1"/>
        <end position="71"/>
    </location>
</feature>
<protein>
    <recommendedName>
        <fullName evidence="1">Mercuric resistance operon regulatory protein</fullName>
    </recommendedName>
</protein>
<dbReference type="InterPro" id="IPR047057">
    <property type="entry name" value="MerR_fam"/>
</dbReference>
<dbReference type="PANTHER" id="PTHR30204:SF69">
    <property type="entry name" value="MERR-FAMILY TRANSCRIPTIONAL REGULATOR"/>
    <property type="match status" value="1"/>
</dbReference>
<dbReference type="CDD" id="cd04783">
    <property type="entry name" value="HTH_MerR1"/>
    <property type="match status" value="1"/>
</dbReference>
<evidence type="ECO:0000256" key="5">
    <source>
        <dbReference type="ARBA" id="ARBA00022914"/>
    </source>
</evidence>
<dbReference type="OrthoDB" id="9791488at2"/>
<dbReference type="GeneID" id="50017509"/>
<keyword evidence="9" id="KW-0804">Transcription</keyword>
<evidence type="ECO:0000259" key="11">
    <source>
        <dbReference type="PROSITE" id="PS50937"/>
    </source>
</evidence>
<evidence type="ECO:0000256" key="1">
    <source>
        <dbReference type="ARBA" id="ARBA00017146"/>
    </source>
</evidence>
<dbReference type="InterPro" id="IPR000551">
    <property type="entry name" value="MerR-type_HTH_dom"/>
</dbReference>
<dbReference type="SMR" id="A0A0H2VEJ4"/>
<evidence type="ECO:0000256" key="2">
    <source>
        <dbReference type="ARBA" id="ARBA00022466"/>
    </source>
</evidence>
<evidence type="ECO:0000256" key="3">
    <source>
        <dbReference type="ARBA" id="ARBA00022491"/>
    </source>
</evidence>
<dbReference type="SUPFAM" id="SSF46955">
    <property type="entry name" value="Putative DNA-binding domain"/>
    <property type="match status" value="1"/>
</dbReference>
<keyword evidence="6" id="KW-0805">Transcription regulation</keyword>
<dbReference type="PRINTS" id="PR00040">
    <property type="entry name" value="HTHMERR"/>
</dbReference>
<dbReference type="KEGG" id="sep:SE_0081"/>
<dbReference type="RefSeq" id="WP_000425271.1">
    <property type="nucleotide sequence ID" value="NC_004461.1"/>
</dbReference>
<dbReference type="PATRIC" id="fig|176280.10.peg.78"/>
<dbReference type="EMBL" id="AE015929">
    <property type="protein sequence ID" value="AAO03678.1"/>
    <property type="molecule type" value="Genomic_DNA"/>
</dbReference>
<keyword evidence="2" id="KW-0475">Mercuric resistance</keyword>
<dbReference type="GO" id="GO:0003700">
    <property type="term" value="F:DNA-binding transcription factor activity"/>
    <property type="evidence" value="ECO:0007669"/>
    <property type="project" value="InterPro"/>
</dbReference>
<comment type="function">
    <text evidence="10">Mediates the mercuric-dependent induction of mercury resistance operon. In the absence of mercury MerR represses transcription by binding tightly to the mer operator region; when mercury is present the dimeric complex binds a single ion and becomes a potent transcriptional activator, while remaining bound to the mer site.</text>
</comment>
<dbReference type="Proteomes" id="UP000001411">
    <property type="component" value="Chromosome"/>
</dbReference>
<proteinExistence type="predicted"/>
<accession>A0A0H2VEJ4</accession>
<dbReference type="GO" id="GO:0003677">
    <property type="term" value="F:DNA binding"/>
    <property type="evidence" value="ECO:0007669"/>
    <property type="project" value="UniProtKB-KW"/>
</dbReference>
<evidence type="ECO:0000256" key="7">
    <source>
        <dbReference type="ARBA" id="ARBA00023125"/>
    </source>
</evidence>